<dbReference type="AlphaFoldDB" id="A0A6N8U2S3"/>
<evidence type="ECO:0000256" key="2">
    <source>
        <dbReference type="ARBA" id="ARBA00022448"/>
    </source>
</evidence>
<dbReference type="Pfam" id="PF00528">
    <property type="entry name" value="BPD_transp_1"/>
    <property type="match status" value="2"/>
</dbReference>
<feature type="transmembrane region" description="Helical" evidence="10">
    <location>
        <begin position="156"/>
        <end position="182"/>
    </location>
</feature>
<dbReference type="PANTHER" id="PTHR43357">
    <property type="entry name" value="INNER MEMBRANE ABC TRANSPORTER PERMEASE PROTEIN YDCV"/>
    <property type="match status" value="1"/>
</dbReference>
<sequence length="575" mass="63517">MELTQNEQNGQGRGNESAAPSLIRNIVRTTAILLIIIFFVVPIIRLVLMSFIGDDGFTSEFYREMFSQDRTYEVLKNTLIVVVGSTVIAAFLGVLFAWLLAYTDVRFKNTIQLFVFLPFIIPSYITSLAWVEFFGPSGTLNSFMSMLGLEQVAWDLYSMSGLVFVMGISHFPLVYLFTVNVFRRIPREMELAGRSSGAGTLTAFRKIVLPMALPGIVGGAFIAFLGGLDNFGIPAFLGTPADIPVLSTYIYQQIIGFGTSTFNTAAVMSVVLGIIALAGMGIQWLFLRRSKRLETTTMDYTPRHHLGKKRLMVESVIWLFFIVTGIFPLLSMASTSFLSAYGLDYSLETLTFKNYSYIFTSSSTVESLTNSVKLASVTTIIGILIGTMIAYYRVRKADTTIKLIEGTITVPYALPGTVLALAMIFTWMEPIPGWNPGIYGSALIMYIAYITRFLVLQVRSAITAFQQLDTNIEEASRISGTNGWPKWRKIMVPLITPGVLSGALLVFLSALTELTVSALLYSSTTKTIGVTILSFQQSGYTLYATAFSSMIVLLIVAAYCLLFIVQAILNRKVNH</sequence>
<feature type="domain" description="ABC transmembrane type-1" evidence="11">
    <location>
        <begin position="368"/>
        <end position="564"/>
    </location>
</feature>
<organism evidence="12 13">
    <name type="scientific">Salinicoccus hispanicus</name>
    <dbReference type="NCBI Taxonomy" id="157225"/>
    <lineage>
        <taxon>Bacteria</taxon>
        <taxon>Bacillati</taxon>
        <taxon>Bacillota</taxon>
        <taxon>Bacilli</taxon>
        <taxon>Bacillales</taxon>
        <taxon>Staphylococcaceae</taxon>
        <taxon>Salinicoccus</taxon>
    </lineage>
</organism>
<evidence type="ECO:0000256" key="3">
    <source>
        <dbReference type="ARBA" id="ARBA00022475"/>
    </source>
</evidence>
<dbReference type="PROSITE" id="PS50928">
    <property type="entry name" value="ABC_TM1"/>
    <property type="match status" value="2"/>
</dbReference>
<comment type="subcellular location">
    <subcellularLocation>
        <location evidence="1">Cell inner membrane</location>
        <topology evidence="1">Multi-pass membrane protein</topology>
    </subcellularLocation>
    <subcellularLocation>
        <location evidence="10">Cell membrane</location>
        <topology evidence="10">Multi-pass membrane protein</topology>
    </subcellularLocation>
</comment>
<feature type="transmembrane region" description="Helical" evidence="10">
    <location>
        <begin position="203"/>
        <end position="228"/>
    </location>
</feature>
<evidence type="ECO:0000256" key="5">
    <source>
        <dbReference type="ARBA" id="ARBA00022596"/>
    </source>
</evidence>
<evidence type="ECO:0000256" key="9">
    <source>
        <dbReference type="ARBA" id="ARBA00023136"/>
    </source>
</evidence>
<feature type="transmembrane region" description="Helical" evidence="10">
    <location>
        <begin position="316"/>
        <end position="343"/>
    </location>
</feature>
<feature type="transmembrane region" description="Helical" evidence="10">
    <location>
        <begin position="406"/>
        <end position="425"/>
    </location>
</feature>
<dbReference type="GO" id="GO:0005886">
    <property type="term" value="C:plasma membrane"/>
    <property type="evidence" value="ECO:0007669"/>
    <property type="project" value="UniProtKB-SubCell"/>
</dbReference>
<comment type="caution">
    <text evidence="12">The sequence shown here is derived from an EMBL/GenBank/DDBJ whole genome shotgun (WGS) entry which is preliminary data.</text>
</comment>
<dbReference type="Proteomes" id="UP000436284">
    <property type="component" value="Unassembled WGS sequence"/>
</dbReference>
<keyword evidence="8" id="KW-0406">Ion transport</keyword>
<feature type="transmembrane region" description="Helical" evidence="10">
    <location>
        <begin position="79"/>
        <end position="101"/>
    </location>
</feature>
<feature type="domain" description="ABC transmembrane type-1" evidence="11">
    <location>
        <begin position="75"/>
        <end position="283"/>
    </location>
</feature>
<feature type="transmembrane region" description="Helical" evidence="10">
    <location>
        <begin position="31"/>
        <end position="52"/>
    </location>
</feature>
<dbReference type="InterPro" id="IPR000515">
    <property type="entry name" value="MetI-like"/>
</dbReference>
<dbReference type="PANTHER" id="PTHR43357:SF3">
    <property type="entry name" value="FE(3+)-TRANSPORT SYSTEM PERMEASE PROTEIN FBPB 2"/>
    <property type="match status" value="1"/>
</dbReference>
<evidence type="ECO:0000256" key="4">
    <source>
        <dbReference type="ARBA" id="ARBA00022519"/>
    </source>
</evidence>
<evidence type="ECO:0000256" key="6">
    <source>
        <dbReference type="ARBA" id="ARBA00022692"/>
    </source>
</evidence>
<keyword evidence="7 10" id="KW-1133">Transmembrane helix</keyword>
<dbReference type="InterPro" id="IPR035906">
    <property type="entry name" value="MetI-like_sf"/>
</dbReference>
<evidence type="ECO:0000313" key="12">
    <source>
        <dbReference type="EMBL" id="MXQ51296.1"/>
    </source>
</evidence>
<dbReference type="CDD" id="cd06261">
    <property type="entry name" value="TM_PBP2"/>
    <property type="match status" value="2"/>
</dbReference>
<reference evidence="12 13" key="1">
    <citation type="submission" date="2019-12" db="EMBL/GenBank/DDBJ databases">
        <title>Salinicoccus cyprini sp. nov., isolated from gastro-intestinal tract of mirror carp, Cyprinus carpio var. specularis, collected from Gobind Sagar Reservoir, Himachal Pradesh, India.</title>
        <authorList>
            <person name="Talwar C."/>
            <person name="Singh A.K."/>
            <person name="Lal R."/>
            <person name="Negi R.K."/>
        </authorList>
    </citation>
    <scope>NUCLEOTIDE SEQUENCE [LARGE SCALE GENOMIC DNA]</scope>
    <source>
        <strain evidence="12 13">J-82</strain>
    </source>
</reference>
<evidence type="ECO:0000259" key="11">
    <source>
        <dbReference type="PROSITE" id="PS50928"/>
    </source>
</evidence>
<accession>A0A6N8U2S3</accession>
<dbReference type="SUPFAM" id="SSF161098">
    <property type="entry name" value="MetI-like"/>
    <property type="match status" value="2"/>
</dbReference>
<feature type="transmembrane region" description="Helical" evidence="10">
    <location>
        <begin position="437"/>
        <end position="455"/>
    </location>
</feature>
<dbReference type="OrthoDB" id="9807047at2"/>
<comment type="similarity">
    <text evidence="10">Belongs to the binding-protein-dependent transport system permease family.</text>
</comment>
<dbReference type="RefSeq" id="WP_160655584.1">
    <property type="nucleotide sequence ID" value="NZ_JBHRWU010000001.1"/>
</dbReference>
<keyword evidence="13" id="KW-1185">Reference proteome</keyword>
<proteinExistence type="inferred from homology"/>
<keyword evidence="9 10" id="KW-0472">Membrane</keyword>
<gene>
    <name evidence="12" type="ORF">GQ671_08440</name>
</gene>
<keyword evidence="4" id="KW-0997">Cell inner membrane</keyword>
<feature type="transmembrane region" description="Helical" evidence="10">
    <location>
        <begin position="494"/>
        <end position="520"/>
    </location>
</feature>
<feature type="transmembrane region" description="Helical" evidence="10">
    <location>
        <begin position="113"/>
        <end position="136"/>
    </location>
</feature>
<dbReference type="Gene3D" id="1.10.3720.10">
    <property type="entry name" value="MetI-like"/>
    <property type="match status" value="2"/>
</dbReference>
<name>A0A6N8U2S3_9STAP</name>
<evidence type="ECO:0000256" key="8">
    <source>
        <dbReference type="ARBA" id="ARBA00023112"/>
    </source>
</evidence>
<evidence type="ECO:0000313" key="13">
    <source>
        <dbReference type="Proteomes" id="UP000436284"/>
    </source>
</evidence>
<feature type="transmembrane region" description="Helical" evidence="10">
    <location>
        <begin position="374"/>
        <end position="394"/>
    </location>
</feature>
<evidence type="ECO:0000256" key="1">
    <source>
        <dbReference type="ARBA" id="ARBA00004429"/>
    </source>
</evidence>
<keyword evidence="6 10" id="KW-0812">Transmembrane</keyword>
<protein>
    <submittedName>
        <fullName evidence="12">ABC transporter permease subunit</fullName>
    </submittedName>
</protein>
<keyword evidence="5" id="KW-0533">Nickel</keyword>
<keyword evidence="8" id="KW-0921">Nickel transport</keyword>
<feature type="transmembrane region" description="Helical" evidence="10">
    <location>
        <begin position="540"/>
        <end position="569"/>
    </location>
</feature>
<dbReference type="GO" id="GO:0055085">
    <property type="term" value="P:transmembrane transport"/>
    <property type="evidence" value="ECO:0007669"/>
    <property type="project" value="InterPro"/>
</dbReference>
<keyword evidence="2 10" id="KW-0813">Transport</keyword>
<keyword evidence="3" id="KW-1003">Cell membrane</keyword>
<evidence type="ECO:0000256" key="10">
    <source>
        <dbReference type="RuleBase" id="RU363032"/>
    </source>
</evidence>
<dbReference type="GO" id="GO:0015675">
    <property type="term" value="P:nickel cation transport"/>
    <property type="evidence" value="ECO:0007669"/>
    <property type="project" value="UniProtKB-KW"/>
</dbReference>
<dbReference type="EMBL" id="WUUK01000003">
    <property type="protein sequence ID" value="MXQ51296.1"/>
    <property type="molecule type" value="Genomic_DNA"/>
</dbReference>
<evidence type="ECO:0000256" key="7">
    <source>
        <dbReference type="ARBA" id="ARBA00022989"/>
    </source>
</evidence>
<feature type="transmembrane region" description="Helical" evidence="10">
    <location>
        <begin position="266"/>
        <end position="287"/>
    </location>
</feature>